<reference evidence="11 12" key="1">
    <citation type="submission" date="2015-01" db="EMBL/GenBank/DDBJ databases">
        <title>Genome sequence of bacillus megaterium Q3.</title>
        <authorList>
            <person name="Wang Y."/>
            <person name="Luo K."/>
            <person name="Bai L."/>
            <person name="Luo F."/>
        </authorList>
    </citation>
    <scope>NUCLEOTIDE SEQUENCE [LARGE SCALE GENOMIC DNA]</scope>
    <source>
        <strain evidence="11 12">Q3</strain>
    </source>
</reference>
<dbReference type="FunFam" id="3.40.50.2300:FF:000001">
    <property type="entry name" value="DNA-binding response regulator PhoB"/>
    <property type="match status" value="1"/>
</dbReference>
<name>A0A806TKA6_PRIMG</name>
<organism evidence="11 12">
    <name type="scientific">Priestia megaterium Q3</name>
    <dbReference type="NCBI Taxonomy" id="1452722"/>
    <lineage>
        <taxon>Bacteria</taxon>
        <taxon>Bacillati</taxon>
        <taxon>Bacillota</taxon>
        <taxon>Bacilli</taxon>
        <taxon>Bacillales</taxon>
        <taxon>Bacillaceae</taxon>
        <taxon>Priestia</taxon>
    </lineage>
</organism>
<dbReference type="Pfam" id="PF00072">
    <property type="entry name" value="Response_reg"/>
    <property type="match status" value="1"/>
</dbReference>
<dbReference type="Gene3D" id="3.40.50.2300">
    <property type="match status" value="1"/>
</dbReference>
<feature type="modified residue" description="4-aspartylphosphate" evidence="7">
    <location>
        <position position="53"/>
    </location>
</feature>
<evidence type="ECO:0000259" key="9">
    <source>
        <dbReference type="PROSITE" id="PS50110"/>
    </source>
</evidence>
<dbReference type="InterPro" id="IPR001867">
    <property type="entry name" value="OmpR/PhoB-type_DNA-bd"/>
</dbReference>
<dbReference type="InterPro" id="IPR036388">
    <property type="entry name" value="WH-like_DNA-bd_sf"/>
</dbReference>
<dbReference type="PROSITE" id="PS50110">
    <property type="entry name" value="RESPONSE_REGULATORY"/>
    <property type="match status" value="1"/>
</dbReference>
<dbReference type="SMART" id="SM00448">
    <property type="entry name" value="REC"/>
    <property type="match status" value="1"/>
</dbReference>
<comment type="subcellular location">
    <subcellularLocation>
        <location evidence="1">Cytoplasm</location>
    </subcellularLocation>
</comment>
<keyword evidence="5 8" id="KW-0238">DNA-binding</keyword>
<dbReference type="PANTHER" id="PTHR48111:SF22">
    <property type="entry name" value="REGULATOR OF RPOS"/>
    <property type="match status" value="1"/>
</dbReference>
<keyword evidence="4" id="KW-0805">Transcription regulation</keyword>
<keyword evidence="6" id="KW-0804">Transcription</keyword>
<accession>A0A806TKA6</accession>
<feature type="domain" description="Response regulatory" evidence="9">
    <location>
        <begin position="4"/>
        <end position="118"/>
    </location>
</feature>
<evidence type="ECO:0000256" key="4">
    <source>
        <dbReference type="ARBA" id="ARBA00023015"/>
    </source>
</evidence>
<feature type="DNA-binding region" description="OmpR/PhoB-type" evidence="8">
    <location>
        <begin position="132"/>
        <end position="230"/>
    </location>
</feature>
<evidence type="ECO:0000256" key="3">
    <source>
        <dbReference type="ARBA" id="ARBA00023012"/>
    </source>
</evidence>
<dbReference type="EMBL" id="CP010586">
    <property type="protein sequence ID" value="AKP78754.1"/>
    <property type="molecule type" value="Genomic_DNA"/>
</dbReference>
<gene>
    <name evidence="11" type="primary">arlR_4</name>
    <name evidence="11" type="ORF">AS52_03793</name>
</gene>
<protein>
    <submittedName>
        <fullName evidence="11">Response regulator ArlR</fullName>
    </submittedName>
</protein>
<dbReference type="InterPro" id="IPR016032">
    <property type="entry name" value="Sig_transdc_resp-reg_C-effctor"/>
</dbReference>
<dbReference type="GO" id="GO:0006355">
    <property type="term" value="P:regulation of DNA-templated transcription"/>
    <property type="evidence" value="ECO:0007669"/>
    <property type="project" value="InterPro"/>
</dbReference>
<dbReference type="Proteomes" id="UP000036410">
    <property type="component" value="Chromosome"/>
</dbReference>
<dbReference type="SUPFAM" id="SSF52172">
    <property type="entry name" value="CheY-like"/>
    <property type="match status" value="1"/>
</dbReference>
<evidence type="ECO:0000256" key="1">
    <source>
        <dbReference type="ARBA" id="ARBA00004496"/>
    </source>
</evidence>
<dbReference type="GO" id="GO:0005829">
    <property type="term" value="C:cytosol"/>
    <property type="evidence" value="ECO:0007669"/>
    <property type="project" value="TreeGrafter"/>
</dbReference>
<dbReference type="SUPFAM" id="SSF46894">
    <property type="entry name" value="C-terminal effector domain of the bipartite response regulators"/>
    <property type="match status" value="1"/>
</dbReference>
<dbReference type="AlphaFoldDB" id="A0A806TKA6"/>
<dbReference type="CDD" id="cd17574">
    <property type="entry name" value="REC_OmpR"/>
    <property type="match status" value="1"/>
</dbReference>
<dbReference type="FunFam" id="1.10.10.10:FF:000005">
    <property type="entry name" value="Two-component system response regulator"/>
    <property type="match status" value="1"/>
</dbReference>
<sequence length="231" mass="26712">MKESILIVEDEVEIGNILKMELEHEGYQVKIKNNGRDGLEMALSNMFDLILLDIMLPEMSGIEVLRKVRKRENYVPIILLTARNSTLDKILGLDHGANDYITKPFKTEELLARIRSLLRYKHLVIRNKVEKDSLLLIEDMVINTESREVTRAGQKISLTPKEYDLLIYLVIHKNKTVTREGILLNVWGYEYEGDTNILDVYISYLRKKIEEGFSPSLIETVRGIGYTIKES</sequence>
<dbReference type="Gene3D" id="6.10.250.690">
    <property type="match status" value="1"/>
</dbReference>
<dbReference type="GeneID" id="48014239"/>
<proteinExistence type="predicted"/>
<dbReference type="Pfam" id="PF00486">
    <property type="entry name" value="Trans_reg_C"/>
    <property type="match status" value="1"/>
</dbReference>
<dbReference type="SMART" id="SM00862">
    <property type="entry name" value="Trans_reg_C"/>
    <property type="match status" value="1"/>
</dbReference>
<dbReference type="InterPro" id="IPR039420">
    <property type="entry name" value="WalR-like"/>
</dbReference>
<dbReference type="PROSITE" id="PS51755">
    <property type="entry name" value="OMPR_PHOB"/>
    <property type="match status" value="1"/>
</dbReference>
<feature type="domain" description="OmpR/PhoB-type" evidence="10">
    <location>
        <begin position="132"/>
        <end position="230"/>
    </location>
</feature>
<dbReference type="CDD" id="cd00383">
    <property type="entry name" value="trans_reg_C"/>
    <property type="match status" value="1"/>
</dbReference>
<evidence type="ECO:0000259" key="10">
    <source>
        <dbReference type="PROSITE" id="PS51755"/>
    </source>
</evidence>
<dbReference type="InterPro" id="IPR011006">
    <property type="entry name" value="CheY-like_superfamily"/>
</dbReference>
<dbReference type="GO" id="GO:0032993">
    <property type="term" value="C:protein-DNA complex"/>
    <property type="evidence" value="ECO:0007669"/>
    <property type="project" value="TreeGrafter"/>
</dbReference>
<evidence type="ECO:0000313" key="11">
    <source>
        <dbReference type="EMBL" id="AKP78754.1"/>
    </source>
</evidence>
<evidence type="ECO:0000256" key="8">
    <source>
        <dbReference type="PROSITE-ProRule" id="PRU01091"/>
    </source>
</evidence>
<evidence type="ECO:0000256" key="5">
    <source>
        <dbReference type="ARBA" id="ARBA00023125"/>
    </source>
</evidence>
<evidence type="ECO:0000256" key="7">
    <source>
        <dbReference type="PROSITE-ProRule" id="PRU00169"/>
    </source>
</evidence>
<dbReference type="Gene3D" id="1.10.10.10">
    <property type="entry name" value="Winged helix-like DNA-binding domain superfamily/Winged helix DNA-binding domain"/>
    <property type="match status" value="1"/>
</dbReference>
<dbReference type="PANTHER" id="PTHR48111">
    <property type="entry name" value="REGULATOR OF RPOS"/>
    <property type="match status" value="1"/>
</dbReference>
<evidence type="ECO:0000256" key="6">
    <source>
        <dbReference type="ARBA" id="ARBA00023163"/>
    </source>
</evidence>
<dbReference type="InterPro" id="IPR001789">
    <property type="entry name" value="Sig_transdc_resp-reg_receiver"/>
</dbReference>
<evidence type="ECO:0000313" key="12">
    <source>
        <dbReference type="Proteomes" id="UP000036410"/>
    </source>
</evidence>
<keyword evidence="3" id="KW-0902">Two-component regulatory system</keyword>
<evidence type="ECO:0000256" key="2">
    <source>
        <dbReference type="ARBA" id="ARBA00022553"/>
    </source>
</evidence>
<dbReference type="GO" id="GO:0000156">
    <property type="term" value="F:phosphorelay response regulator activity"/>
    <property type="evidence" value="ECO:0007669"/>
    <property type="project" value="TreeGrafter"/>
</dbReference>
<dbReference type="GO" id="GO:0000976">
    <property type="term" value="F:transcription cis-regulatory region binding"/>
    <property type="evidence" value="ECO:0007669"/>
    <property type="project" value="TreeGrafter"/>
</dbReference>
<keyword evidence="2 7" id="KW-0597">Phosphoprotein</keyword>
<dbReference type="RefSeq" id="WP_028414892.1">
    <property type="nucleotide sequence ID" value="NZ_CP010586.1"/>
</dbReference>